<dbReference type="AlphaFoldDB" id="A0A832MIX7"/>
<reference evidence="6" key="1">
    <citation type="journal article" date="2020" name="mSystems">
        <title>Genome- and Community-Level Interaction Insights into Carbon Utilization and Element Cycling Functions of Hydrothermarchaeota in Hydrothermal Sediment.</title>
        <authorList>
            <person name="Zhou Z."/>
            <person name="Liu Y."/>
            <person name="Xu W."/>
            <person name="Pan J."/>
            <person name="Luo Z.H."/>
            <person name="Li M."/>
        </authorList>
    </citation>
    <scope>NUCLEOTIDE SEQUENCE [LARGE SCALE GENOMIC DNA]</scope>
    <source>
        <strain evidence="6">SpSt-381</strain>
    </source>
</reference>
<dbReference type="InterPro" id="IPR014729">
    <property type="entry name" value="Rossmann-like_a/b/a_fold"/>
</dbReference>
<dbReference type="EMBL" id="DSQF01000004">
    <property type="protein sequence ID" value="HGZ42350.1"/>
    <property type="molecule type" value="Genomic_DNA"/>
</dbReference>
<accession>A0A832MIX7</accession>
<feature type="domain" description="PI-PLC Y-box" evidence="5">
    <location>
        <begin position="328"/>
        <end position="382"/>
    </location>
</feature>
<proteinExistence type="predicted"/>
<dbReference type="InterPro" id="IPR001711">
    <property type="entry name" value="PLipase_C_Pinositol-sp_Y"/>
</dbReference>
<comment type="caution">
    <text evidence="6">The sequence shown here is derived from an EMBL/GenBank/DDBJ whole genome shotgun (WGS) entry which is preliminary data.</text>
</comment>
<evidence type="ECO:0000313" key="6">
    <source>
        <dbReference type="EMBL" id="HGZ42350.1"/>
    </source>
</evidence>
<feature type="compositionally biased region" description="Basic and acidic residues" evidence="4">
    <location>
        <begin position="60"/>
        <end position="70"/>
    </location>
</feature>
<name>A0A832MIX7_UNCEI</name>
<evidence type="ECO:0000256" key="4">
    <source>
        <dbReference type="SAM" id="MobiDB-lite"/>
    </source>
</evidence>
<dbReference type="PANTHER" id="PTHR43284">
    <property type="entry name" value="ASPARAGINE SYNTHETASE (GLUTAMINE-HYDROLYZING)"/>
    <property type="match status" value="1"/>
</dbReference>
<dbReference type="Pfam" id="PF00733">
    <property type="entry name" value="Asn_synthase"/>
    <property type="match status" value="1"/>
</dbReference>
<evidence type="ECO:0000256" key="1">
    <source>
        <dbReference type="ARBA" id="ARBA00005187"/>
    </source>
</evidence>
<dbReference type="EC" id="6.3.5.4" evidence="2"/>
<organism evidence="6">
    <name type="scientific">Eiseniibacteriota bacterium</name>
    <dbReference type="NCBI Taxonomy" id="2212470"/>
    <lineage>
        <taxon>Bacteria</taxon>
        <taxon>Candidatus Eiseniibacteriota</taxon>
    </lineage>
</organism>
<dbReference type="GO" id="GO:0006529">
    <property type="term" value="P:asparagine biosynthetic process"/>
    <property type="evidence" value="ECO:0007669"/>
    <property type="project" value="InterPro"/>
</dbReference>
<comment type="pathway">
    <text evidence="1">Amino-acid biosynthesis; L-asparagine biosynthesis; L-asparagine from L-aspartate (L-Gln route): step 1/1.</text>
</comment>
<evidence type="ECO:0000259" key="5">
    <source>
        <dbReference type="PROSITE" id="PS50008"/>
    </source>
</evidence>
<gene>
    <name evidence="6" type="ORF">ENR23_02805</name>
</gene>
<dbReference type="Gene3D" id="3.60.20.10">
    <property type="entry name" value="Glutamine Phosphoribosylpyrophosphate, subunit 1, domain 1"/>
    <property type="match status" value="1"/>
</dbReference>
<dbReference type="GO" id="GO:0006629">
    <property type="term" value="P:lipid metabolic process"/>
    <property type="evidence" value="ECO:0007669"/>
    <property type="project" value="InterPro"/>
</dbReference>
<dbReference type="GO" id="GO:0004435">
    <property type="term" value="F:phosphatidylinositol-4,5-bisphosphate phospholipase C activity"/>
    <property type="evidence" value="ECO:0007669"/>
    <property type="project" value="InterPro"/>
</dbReference>
<dbReference type="GO" id="GO:0004066">
    <property type="term" value="F:asparagine synthase (glutamine-hydrolyzing) activity"/>
    <property type="evidence" value="ECO:0007669"/>
    <property type="project" value="UniProtKB-EC"/>
</dbReference>
<dbReference type="GO" id="GO:0035556">
    <property type="term" value="P:intracellular signal transduction"/>
    <property type="evidence" value="ECO:0007669"/>
    <property type="project" value="InterPro"/>
</dbReference>
<dbReference type="Gene3D" id="3.40.50.620">
    <property type="entry name" value="HUPs"/>
    <property type="match status" value="1"/>
</dbReference>
<dbReference type="InterPro" id="IPR001962">
    <property type="entry name" value="Asn_synthase"/>
</dbReference>
<comment type="catalytic activity">
    <reaction evidence="3">
        <text>L-aspartate + L-glutamine + ATP + H2O = L-asparagine + L-glutamate + AMP + diphosphate + H(+)</text>
        <dbReference type="Rhea" id="RHEA:12228"/>
        <dbReference type="ChEBI" id="CHEBI:15377"/>
        <dbReference type="ChEBI" id="CHEBI:15378"/>
        <dbReference type="ChEBI" id="CHEBI:29985"/>
        <dbReference type="ChEBI" id="CHEBI:29991"/>
        <dbReference type="ChEBI" id="CHEBI:30616"/>
        <dbReference type="ChEBI" id="CHEBI:33019"/>
        <dbReference type="ChEBI" id="CHEBI:58048"/>
        <dbReference type="ChEBI" id="CHEBI:58359"/>
        <dbReference type="ChEBI" id="CHEBI:456215"/>
        <dbReference type="EC" id="6.3.5.4"/>
    </reaction>
</comment>
<dbReference type="SUPFAM" id="SSF52402">
    <property type="entry name" value="Adenine nucleotide alpha hydrolases-like"/>
    <property type="match status" value="1"/>
</dbReference>
<dbReference type="InterPro" id="IPR051786">
    <property type="entry name" value="ASN_synthetase/amidase"/>
</dbReference>
<dbReference type="PROSITE" id="PS50008">
    <property type="entry name" value="PIPLC_Y_DOMAIN"/>
    <property type="match status" value="1"/>
</dbReference>
<dbReference type="SUPFAM" id="SSF56235">
    <property type="entry name" value="N-terminal nucleophile aminohydrolases (Ntn hydrolases)"/>
    <property type="match status" value="1"/>
</dbReference>
<dbReference type="InterPro" id="IPR029055">
    <property type="entry name" value="Ntn_hydrolases_N"/>
</dbReference>
<feature type="region of interest" description="Disordered" evidence="4">
    <location>
        <begin position="51"/>
        <end position="83"/>
    </location>
</feature>
<evidence type="ECO:0000256" key="2">
    <source>
        <dbReference type="ARBA" id="ARBA00012737"/>
    </source>
</evidence>
<evidence type="ECO:0000256" key="3">
    <source>
        <dbReference type="ARBA" id="ARBA00048741"/>
    </source>
</evidence>
<protein>
    <recommendedName>
        <fullName evidence="2">asparagine synthase (glutamine-hydrolyzing)</fullName>
        <ecNumber evidence="2">6.3.5.4</ecNumber>
    </recommendedName>
</protein>
<dbReference type="PANTHER" id="PTHR43284:SF1">
    <property type="entry name" value="ASPARAGINE SYNTHETASE"/>
    <property type="match status" value="1"/>
</dbReference>
<sequence>MHGFVAMVVRGGALDPAAALERARRALVAGAEDQPGADAPGLVRAPFALWPAPPDATEGGGRDDGADGGRARGGASGATDDTAPGGGALASVWGFAADPADDVRFLAACAAAMAIPGAGLPAPPERPLGRRALLRWDPAARTLLLVTEPNGLRPVYVHDGPEALVVASEAKAIPAALGRNAVPDADALCDLWTLGHCAGLRTLFAGVSLAPPGAALAWSADRRETRAWPAPAFSEARGGDARAAAEALAGALETTLRAYRARAPRAVLALSGGMDSRAVLAVARGLWPDLEGVTFGDAASPDVALAVEIAARAGLPLARVAPEPDAFARWAPWVVWRGDGMLSAIHGHGMDALIARAAGRAALNGIGGDFLLGAFLRPDHLRGAADPARATAFVRASRRFHGEALEDVFQPAVLRARTAPTDAVLAELFAPLAGRRFGNALTLYWLRHYAPRITALGLGLEDPWATQLGPLADPWFVRAAAGVPLELRFMSRAYRRMLTELAPRLAAVRWERTGVRADRPWPLHAAARWARRCGLLARPRPAVDHAAAFRGPLAAWLRETLLGPRARGGGLLQPAYVERALGDHLAGRANRAAELSLAVTVELWRRAFAEGEGPPPPPLPGRATC</sequence>